<evidence type="ECO:0000256" key="11">
    <source>
        <dbReference type="ARBA" id="ARBA00022842"/>
    </source>
</evidence>
<dbReference type="EMBL" id="CP036299">
    <property type="protein sequence ID" value="QDV29831.1"/>
    <property type="molecule type" value="Genomic_DNA"/>
</dbReference>
<evidence type="ECO:0000256" key="5">
    <source>
        <dbReference type="ARBA" id="ARBA00013200"/>
    </source>
</evidence>
<evidence type="ECO:0000256" key="10">
    <source>
        <dbReference type="ARBA" id="ARBA00022692"/>
    </source>
</evidence>
<dbReference type="RefSeq" id="WP_145298255.1">
    <property type="nucleotide sequence ID" value="NZ_CP036299.1"/>
</dbReference>
<keyword evidence="10 19" id="KW-0812">Transmembrane</keyword>
<feature type="transmembrane region" description="Helical" evidence="19">
    <location>
        <begin position="145"/>
        <end position="170"/>
    </location>
</feature>
<organism evidence="20 21">
    <name type="scientific">Planctopirus ephydatiae</name>
    <dbReference type="NCBI Taxonomy" id="2528019"/>
    <lineage>
        <taxon>Bacteria</taxon>
        <taxon>Pseudomonadati</taxon>
        <taxon>Planctomycetota</taxon>
        <taxon>Planctomycetia</taxon>
        <taxon>Planctomycetales</taxon>
        <taxon>Planctomycetaceae</taxon>
        <taxon>Planctopirus</taxon>
    </lineage>
</organism>
<keyword evidence="7 19" id="KW-1003">Cell membrane</keyword>
<gene>
    <name evidence="19 20" type="primary">cobS</name>
    <name evidence="20" type="ORF">Spb1_17490</name>
</gene>
<dbReference type="GO" id="GO:0005886">
    <property type="term" value="C:plasma membrane"/>
    <property type="evidence" value="ECO:0007669"/>
    <property type="project" value="UniProtKB-SubCell"/>
</dbReference>
<dbReference type="GO" id="GO:0051073">
    <property type="term" value="F:adenosylcobinamide-GDP ribazoletransferase activity"/>
    <property type="evidence" value="ECO:0007669"/>
    <property type="project" value="UniProtKB-UniRule"/>
</dbReference>
<evidence type="ECO:0000256" key="2">
    <source>
        <dbReference type="ARBA" id="ARBA00004651"/>
    </source>
</evidence>
<evidence type="ECO:0000256" key="1">
    <source>
        <dbReference type="ARBA" id="ARBA00001946"/>
    </source>
</evidence>
<sequence length="278" mass="29636">MSRWLFEWHALMSAIQFLTRIPVPGGMHQPGADMAILQHSIIYYPLVGGLLALLTGMVYGLACLVWIPPVAALLALAFEAFTTGGFHEDAVADSCDAFGGGWTRDDILRILKDSRVGSYGALGLILAITLRASLISSLVVTPEELLLVVALVASSGAIGRWTILVMRTLYPLVSGRDGLSKDIAGDVRPGMFLAGTLWLLPTLIFVFTVTLATAADQWEVITISVKLAAAVSLSAICGWLWGRYAVQKIGGLTGDVLGCGCYLGQIMTLMVLTASIPR</sequence>
<dbReference type="Pfam" id="PF02654">
    <property type="entry name" value="CobS"/>
    <property type="match status" value="1"/>
</dbReference>
<evidence type="ECO:0000256" key="16">
    <source>
        <dbReference type="ARBA" id="ARBA00032853"/>
    </source>
</evidence>
<evidence type="ECO:0000256" key="7">
    <source>
        <dbReference type="ARBA" id="ARBA00022475"/>
    </source>
</evidence>
<dbReference type="HAMAP" id="MF_00719">
    <property type="entry name" value="CobS"/>
    <property type="match status" value="1"/>
</dbReference>
<evidence type="ECO:0000256" key="6">
    <source>
        <dbReference type="ARBA" id="ARBA00015850"/>
    </source>
</evidence>
<evidence type="ECO:0000256" key="15">
    <source>
        <dbReference type="ARBA" id="ARBA00032605"/>
    </source>
</evidence>
<keyword evidence="21" id="KW-1185">Reference proteome</keyword>
<feature type="transmembrane region" description="Helical" evidence="19">
    <location>
        <begin position="191"/>
        <end position="214"/>
    </location>
</feature>
<dbReference type="OrthoDB" id="9794626at2"/>
<proteinExistence type="inferred from homology"/>
<keyword evidence="11 19" id="KW-0460">Magnesium</keyword>
<dbReference type="AlphaFoldDB" id="A0A518GN11"/>
<dbReference type="Proteomes" id="UP000315349">
    <property type="component" value="Chromosome"/>
</dbReference>
<comment type="cofactor">
    <cofactor evidence="1 19">
        <name>Mg(2+)</name>
        <dbReference type="ChEBI" id="CHEBI:18420"/>
    </cofactor>
</comment>
<name>A0A518GN11_9PLAN</name>
<evidence type="ECO:0000313" key="21">
    <source>
        <dbReference type="Proteomes" id="UP000315349"/>
    </source>
</evidence>
<reference evidence="20 21" key="1">
    <citation type="submission" date="2019-02" db="EMBL/GenBank/DDBJ databases">
        <title>Deep-cultivation of Planctomycetes and their phenomic and genomic characterization uncovers novel biology.</title>
        <authorList>
            <person name="Wiegand S."/>
            <person name="Jogler M."/>
            <person name="Boedeker C."/>
            <person name="Pinto D."/>
            <person name="Vollmers J."/>
            <person name="Rivas-Marin E."/>
            <person name="Kohn T."/>
            <person name="Peeters S.H."/>
            <person name="Heuer A."/>
            <person name="Rast P."/>
            <person name="Oberbeckmann S."/>
            <person name="Bunk B."/>
            <person name="Jeske O."/>
            <person name="Meyerdierks A."/>
            <person name="Storesund J.E."/>
            <person name="Kallscheuer N."/>
            <person name="Luecker S."/>
            <person name="Lage O.M."/>
            <person name="Pohl T."/>
            <person name="Merkel B.J."/>
            <person name="Hornburger P."/>
            <person name="Mueller R.-W."/>
            <person name="Bruemmer F."/>
            <person name="Labrenz M."/>
            <person name="Spormann A.M."/>
            <person name="Op den Camp H."/>
            <person name="Overmann J."/>
            <person name="Amann R."/>
            <person name="Jetten M.S.M."/>
            <person name="Mascher T."/>
            <person name="Medema M.H."/>
            <person name="Devos D.P."/>
            <person name="Kaster A.-K."/>
            <person name="Ovreas L."/>
            <person name="Rohde M."/>
            <person name="Galperin M.Y."/>
            <person name="Jogler C."/>
        </authorList>
    </citation>
    <scope>NUCLEOTIDE SEQUENCE [LARGE SCALE GENOMIC DNA]</scope>
    <source>
        <strain evidence="20 21">Spb1</strain>
    </source>
</reference>
<evidence type="ECO:0000256" key="8">
    <source>
        <dbReference type="ARBA" id="ARBA00022573"/>
    </source>
</evidence>
<keyword evidence="13 19" id="KW-0472">Membrane</keyword>
<feature type="transmembrane region" description="Helical" evidence="19">
    <location>
        <begin position="254"/>
        <end position="276"/>
    </location>
</feature>
<evidence type="ECO:0000256" key="4">
    <source>
        <dbReference type="ARBA" id="ARBA00010561"/>
    </source>
</evidence>
<evidence type="ECO:0000256" key="17">
    <source>
        <dbReference type="ARBA" id="ARBA00048623"/>
    </source>
</evidence>
<dbReference type="UniPathway" id="UPA00148">
    <property type="reaction ID" value="UER00238"/>
</dbReference>
<evidence type="ECO:0000256" key="19">
    <source>
        <dbReference type="HAMAP-Rule" id="MF_00719"/>
    </source>
</evidence>
<keyword evidence="9 19" id="KW-0808">Transferase</keyword>
<evidence type="ECO:0000256" key="18">
    <source>
        <dbReference type="ARBA" id="ARBA00049504"/>
    </source>
</evidence>
<comment type="similarity">
    <text evidence="4 19">Belongs to the CobS family.</text>
</comment>
<dbReference type="EC" id="2.7.8.26" evidence="5 19"/>
<accession>A0A518GN11</accession>
<evidence type="ECO:0000256" key="14">
    <source>
        <dbReference type="ARBA" id="ARBA00025228"/>
    </source>
</evidence>
<dbReference type="PANTHER" id="PTHR34148:SF1">
    <property type="entry name" value="ADENOSYLCOBINAMIDE-GDP RIBAZOLETRANSFERASE"/>
    <property type="match status" value="1"/>
</dbReference>
<comment type="function">
    <text evidence="14 19">Joins adenosylcobinamide-GDP and alpha-ribazole to generate adenosylcobalamin (Ado-cobalamin). Also synthesizes adenosylcobalamin 5'-phosphate from adenosylcobinamide-GDP and alpha-ribazole 5'-phosphate.</text>
</comment>
<comment type="catalytic activity">
    <reaction evidence="17 19">
        <text>alpha-ribazole + adenosylcob(III)inamide-GDP = adenosylcob(III)alamin + GMP + H(+)</text>
        <dbReference type="Rhea" id="RHEA:16049"/>
        <dbReference type="ChEBI" id="CHEBI:10329"/>
        <dbReference type="ChEBI" id="CHEBI:15378"/>
        <dbReference type="ChEBI" id="CHEBI:18408"/>
        <dbReference type="ChEBI" id="CHEBI:58115"/>
        <dbReference type="ChEBI" id="CHEBI:60487"/>
        <dbReference type="EC" id="2.7.8.26"/>
    </reaction>
</comment>
<feature type="transmembrane region" description="Helical" evidence="19">
    <location>
        <begin position="41"/>
        <end position="67"/>
    </location>
</feature>
<feature type="transmembrane region" description="Helical" evidence="19">
    <location>
        <begin position="119"/>
        <end position="139"/>
    </location>
</feature>
<dbReference type="PANTHER" id="PTHR34148">
    <property type="entry name" value="ADENOSYLCOBINAMIDE-GDP RIBAZOLETRANSFERASE"/>
    <property type="match status" value="1"/>
</dbReference>
<dbReference type="KEGG" id="peh:Spb1_17490"/>
<comment type="catalytic activity">
    <reaction evidence="18 19">
        <text>alpha-ribazole 5'-phosphate + adenosylcob(III)inamide-GDP = adenosylcob(III)alamin 5'-phosphate + GMP + H(+)</text>
        <dbReference type="Rhea" id="RHEA:23560"/>
        <dbReference type="ChEBI" id="CHEBI:15378"/>
        <dbReference type="ChEBI" id="CHEBI:57918"/>
        <dbReference type="ChEBI" id="CHEBI:58115"/>
        <dbReference type="ChEBI" id="CHEBI:60487"/>
        <dbReference type="ChEBI" id="CHEBI:60493"/>
        <dbReference type="EC" id="2.7.8.26"/>
    </reaction>
</comment>
<protein>
    <recommendedName>
        <fullName evidence="6 19">Adenosylcobinamide-GDP ribazoletransferase</fullName>
        <ecNumber evidence="5 19">2.7.8.26</ecNumber>
    </recommendedName>
    <alternativeName>
        <fullName evidence="16 19">Cobalamin synthase</fullName>
    </alternativeName>
    <alternativeName>
        <fullName evidence="15 19">Cobalamin-5'-phosphate synthase</fullName>
    </alternativeName>
</protein>
<evidence type="ECO:0000313" key="20">
    <source>
        <dbReference type="EMBL" id="QDV29831.1"/>
    </source>
</evidence>
<keyword evidence="8 19" id="KW-0169">Cobalamin biosynthesis</keyword>
<evidence type="ECO:0000256" key="13">
    <source>
        <dbReference type="ARBA" id="ARBA00023136"/>
    </source>
</evidence>
<dbReference type="GO" id="GO:0009236">
    <property type="term" value="P:cobalamin biosynthetic process"/>
    <property type="evidence" value="ECO:0007669"/>
    <property type="project" value="UniProtKB-UniRule"/>
</dbReference>
<comment type="subcellular location">
    <subcellularLocation>
        <location evidence="2 19">Cell membrane</location>
        <topology evidence="2 19">Multi-pass membrane protein</topology>
    </subcellularLocation>
</comment>
<comment type="pathway">
    <text evidence="3 19">Cofactor biosynthesis; adenosylcobalamin biosynthesis; adenosylcobalamin from cob(II)yrinate a,c-diamide: step 7/7.</text>
</comment>
<evidence type="ECO:0000256" key="3">
    <source>
        <dbReference type="ARBA" id="ARBA00004663"/>
    </source>
</evidence>
<keyword evidence="12 19" id="KW-1133">Transmembrane helix</keyword>
<evidence type="ECO:0000256" key="12">
    <source>
        <dbReference type="ARBA" id="ARBA00022989"/>
    </source>
</evidence>
<evidence type="ECO:0000256" key="9">
    <source>
        <dbReference type="ARBA" id="ARBA00022679"/>
    </source>
</evidence>
<dbReference type="GO" id="GO:0008818">
    <property type="term" value="F:cobalamin 5'-phosphate synthase activity"/>
    <property type="evidence" value="ECO:0007669"/>
    <property type="project" value="UniProtKB-UniRule"/>
</dbReference>
<feature type="transmembrane region" description="Helical" evidence="19">
    <location>
        <begin position="220"/>
        <end position="242"/>
    </location>
</feature>
<dbReference type="InterPro" id="IPR003805">
    <property type="entry name" value="CobS"/>
</dbReference>